<sequence>MGSVLLVNAPVGETSAGTHAALHPPLGLGYIGAVLRERGHTVSARDLNVTGMNPAVIERAVDRSDADVLGVSAHTETYPNALEIARTATNVNPDLAVLLGGPHASVNDAEAARVDAIDYVVRGEGELTTAELVTTVTNGGDPEAVDGITFERDGQLIQTPDRPYIQDPTELPFPARDLFPLELYQHPGNMLFSRGGCPFQCHFCAVNNIWGDGTRRYRAVEDVLEEVKLLVDEYGVKQINFADDTFTLRRDKTEKLLRELRDLDTRNPWDFTCSTRVDLVDEDLLETLAEAGCSGIQFGVEAGSQEILDSIGKKISLTEARDAIEAAVDLDMDVLASFMFPHPDDTAATIRQQAAFMREVKDTGAAISLAFTTPYPGTVYDEYVKNGDIEVRAESWDEYDAKHLVIDTKNLSFDELERLRDEVIEKSGLKKRTSTTTATGP</sequence>
<dbReference type="GO" id="GO:0046872">
    <property type="term" value="F:metal ion binding"/>
    <property type="evidence" value="ECO:0007669"/>
    <property type="project" value="UniProtKB-KW"/>
</dbReference>
<dbReference type="GO" id="GO:0003824">
    <property type="term" value="F:catalytic activity"/>
    <property type="evidence" value="ECO:0007669"/>
    <property type="project" value="InterPro"/>
</dbReference>
<comment type="cofactor">
    <cofactor evidence="1">
        <name>[4Fe-4S] cluster</name>
        <dbReference type="ChEBI" id="CHEBI:49883"/>
    </cofactor>
</comment>
<evidence type="ECO:0000259" key="9">
    <source>
        <dbReference type="PROSITE" id="PS51918"/>
    </source>
</evidence>
<keyword evidence="7" id="KW-0411">Iron-sulfur</keyword>
<gene>
    <name evidence="10" type="ORF">HTSR_0750</name>
</gene>
<evidence type="ECO:0000256" key="6">
    <source>
        <dbReference type="ARBA" id="ARBA00023004"/>
    </source>
</evidence>
<keyword evidence="6" id="KW-0408">Iron</keyword>
<dbReference type="InterPro" id="IPR051198">
    <property type="entry name" value="BchE-like"/>
</dbReference>
<dbReference type="CDD" id="cd02068">
    <property type="entry name" value="radical_SAM_B12_BD"/>
    <property type="match status" value="1"/>
</dbReference>
<dbReference type="Gene3D" id="3.80.30.20">
    <property type="entry name" value="tm_1862 like domain"/>
    <property type="match status" value="1"/>
</dbReference>
<dbReference type="AlphaFoldDB" id="A0A1D8S3K8"/>
<dbReference type="InterPro" id="IPR006158">
    <property type="entry name" value="Cobalamin-bd"/>
</dbReference>
<dbReference type="PROSITE" id="PS51918">
    <property type="entry name" value="RADICAL_SAM"/>
    <property type="match status" value="1"/>
</dbReference>
<dbReference type="GO" id="GO:0031419">
    <property type="term" value="F:cobalamin binding"/>
    <property type="evidence" value="ECO:0007669"/>
    <property type="project" value="InterPro"/>
</dbReference>
<dbReference type="Proteomes" id="UP000185608">
    <property type="component" value="Chromosome"/>
</dbReference>
<evidence type="ECO:0000256" key="7">
    <source>
        <dbReference type="ARBA" id="ARBA00023014"/>
    </source>
</evidence>
<evidence type="ECO:0000259" key="8">
    <source>
        <dbReference type="PROSITE" id="PS51332"/>
    </source>
</evidence>
<dbReference type="InterPro" id="IPR007197">
    <property type="entry name" value="rSAM"/>
</dbReference>
<evidence type="ECO:0000313" key="10">
    <source>
        <dbReference type="EMBL" id="AOW79940.1"/>
    </source>
</evidence>
<dbReference type="KEGG" id="halh:HTSR_0750"/>
<dbReference type="GO" id="GO:0051539">
    <property type="term" value="F:4 iron, 4 sulfur cluster binding"/>
    <property type="evidence" value="ECO:0007669"/>
    <property type="project" value="UniProtKB-KW"/>
</dbReference>
<dbReference type="CDD" id="cd01335">
    <property type="entry name" value="Radical_SAM"/>
    <property type="match status" value="1"/>
</dbReference>
<dbReference type="InterPro" id="IPR006638">
    <property type="entry name" value="Elp3/MiaA/NifB-like_rSAM"/>
</dbReference>
<dbReference type="Gene3D" id="3.40.50.280">
    <property type="entry name" value="Cobalamin-binding domain"/>
    <property type="match status" value="1"/>
</dbReference>
<organism evidence="10 11">
    <name type="scientific">Halodesulfurarchaeum formicicum</name>
    <dbReference type="NCBI Taxonomy" id="1873524"/>
    <lineage>
        <taxon>Archaea</taxon>
        <taxon>Methanobacteriati</taxon>
        <taxon>Methanobacteriota</taxon>
        <taxon>Stenosarchaea group</taxon>
        <taxon>Halobacteria</taxon>
        <taxon>Halobacteriales</taxon>
        <taxon>Halobacteriaceae</taxon>
        <taxon>Halodesulfurarchaeum</taxon>
    </lineage>
</organism>
<dbReference type="InterPro" id="IPR058240">
    <property type="entry name" value="rSAM_sf"/>
</dbReference>
<keyword evidence="4" id="KW-0949">S-adenosyl-L-methionine</keyword>
<dbReference type="Pfam" id="PF02310">
    <property type="entry name" value="B12-binding"/>
    <property type="match status" value="1"/>
</dbReference>
<dbReference type="Pfam" id="PF04055">
    <property type="entry name" value="Radical_SAM"/>
    <property type="match status" value="1"/>
</dbReference>
<dbReference type="PANTHER" id="PTHR43409">
    <property type="entry name" value="ANAEROBIC MAGNESIUM-PROTOPORPHYRIN IX MONOMETHYL ESTER CYCLASE-RELATED"/>
    <property type="match status" value="1"/>
</dbReference>
<dbReference type="InterPro" id="IPR023404">
    <property type="entry name" value="rSAM_horseshoe"/>
</dbReference>
<keyword evidence="5" id="KW-0479">Metal-binding</keyword>
<feature type="domain" description="B12-binding" evidence="8">
    <location>
        <begin position="7"/>
        <end position="143"/>
    </location>
</feature>
<evidence type="ECO:0000256" key="1">
    <source>
        <dbReference type="ARBA" id="ARBA00001966"/>
    </source>
</evidence>
<dbReference type="RefSeq" id="WP_083258822.1">
    <property type="nucleotide sequence ID" value="NZ_CP016070.1"/>
</dbReference>
<evidence type="ECO:0000256" key="4">
    <source>
        <dbReference type="ARBA" id="ARBA00022691"/>
    </source>
</evidence>
<dbReference type="SMART" id="SM00729">
    <property type="entry name" value="Elp3"/>
    <property type="match status" value="1"/>
</dbReference>
<dbReference type="PROSITE" id="PS51332">
    <property type="entry name" value="B12_BINDING"/>
    <property type="match status" value="1"/>
</dbReference>
<dbReference type="PANTHER" id="PTHR43409:SF7">
    <property type="entry name" value="BLL1977 PROTEIN"/>
    <property type="match status" value="1"/>
</dbReference>
<dbReference type="SUPFAM" id="SSF102114">
    <property type="entry name" value="Radical SAM enzymes"/>
    <property type="match status" value="1"/>
</dbReference>
<keyword evidence="3" id="KW-0808">Transferase</keyword>
<dbReference type="GO" id="GO:0005829">
    <property type="term" value="C:cytosol"/>
    <property type="evidence" value="ECO:0007669"/>
    <property type="project" value="TreeGrafter"/>
</dbReference>
<proteinExistence type="predicted"/>
<dbReference type="SFLD" id="SFLDG01123">
    <property type="entry name" value="methyltransferase_(Class_B)"/>
    <property type="match status" value="1"/>
</dbReference>
<protein>
    <submittedName>
        <fullName evidence="10">Radical SAM protein</fullName>
    </submittedName>
</protein>
<name>A0A1D8S3K8_9EURY</name>
<dbReference type="GeneID" id="29828760"/>
<evidence type="ECO:0000256" key="3">
    <source>
        <dbReference type="ARBA" id="ARBA00022679"/>
    </source>
</evidence>
<dbReference type="SFLD" id="SFLDS00029">
    <property type="entry name" value="Radical_SAM"/>
    <property type="match status" value="1"/>
</dbReference>
<evidence type="ECO:0000313" key="11">
    <source>
        <dbReference type="Proteomes" id="UP000185608"/>
    </source>
</evidence>
<evidence type="ECO:0000256" key="5">
    <source>
        <dbReference type="ARBA" id="ARBA00022723"/>
    </source>
</evidence>
<dbReference type="SFLD" id="SFLDG01082">
    <property type="entry name" value="B12-binding_domain_containing"/>
    <property type="match status" value="1"/>
</dbReference>
<reference evidence="10 11" key="1">
    <citation type="submission" date="2016-06" db="EMBL/GenBank/DDBJ databases">
        <title>Discovery of anaerobic lithoheterotrophic haloarchaeon capable of sulfur respiration by hydrogen and formate.</title>
        <authorList>
            <person name="Sorokin D.Y."/>
            <person name="Kublanov I.V."/>
            <person name="Roman P."/>
            <person name="Sinninghe Damste J.S."/>
            <person name="Golyshin P.N."/>
            <person name="Rojo D."/>
            <person name="Ciordia S."/>
            <person name="Mena Md.C."/>
            <person name="Ferrer M."/>
            <person name="Smedile F."/>
            <person name="Messina E."/>
            <person name="La Cono V."/>
            <person name="Yakimov M.M."/>
        </authorList>
    </citation>
    <scope>NUCLEOTIDE SEQUENCE [LARGE SCALE GENOMIC DNA]</scope>
    <source>
        <strain evidence="10 11">HTSR1</strain>
    </source>
</reference>
<evidence type="ECO:0000256" key="2">
    <source>
        <dbReference type="ARBA" id="ARBA00022603"/>
    </source>
</evidence>
<feature type="domain" description="Radical SAM core" evidence="9">
    <location>
        <begin position="182"/>
        <end position="409"/>
    </location>
</feature>
<dbReference type="InterPro" id="IPR034466">
    <property type="entry name" value="Methyltransferase_Class_B"/>
</dbReference>
<keyword evidence="2" id="KW-0489">Methyltransferase</keyword>
<accession>A0A1D8S3K8</accession>
<dbReference type="EMBL" id="CP016070">
    <property type="protein sequence ID" value="AOW79940.1"/>
    <property type="molecule type" value="Genomic_DNA"/>
</dbReference>